<reference evidence="2" key="1">
    <citation type="submission" date="2016-06" db="EMBL/GenBank/DDBJ databases">
        <title>Parallel loss of symbiosis genes in relatives of nitrogen-fixing non-legume Parasponia.</title>
        <authorList>
            <person name="Van Velzen R."/>
            <person name="Holmer R."/>
            <person name="Bu F."/>
            <person name="Rutten L."/>
            <person name="Van Zeijl A."/>
            <person name="Liu W."/>
            <person name="Santuari L."/>
            <person name="Cao Q."/>
            <person name="Sharma T."/>
            <person name="Shen D."/>
            <person name="Roswanjaya Y."/>
            <person name="Wardhani T."/>
            <person name="Kalhor M.S."/>
            <person name="Jansen J."/>
            <person name="Van den Hoogen J."/>
            <person name="Gungor B."/>
            <person name="Hartog M."/>
            <person name="Hontelez J."/>
            <person name="Verver J."/>
            <person name="Yang W.-C."/>
            <person name="Schijlen E."/>
            <person name="Repin R."/>
            <person name="Schilthuizen M."/>
            <person name="Schranz E."/>
            <person name="Heidstra R."/>
            <person name="Miyata K."/>
            <person name="Fedorova E."/>
            <person name="Kohlen W."/>
            <person name="Bisseling T."/>
            <person name="Smit S."/>
            <person name="Geurts R."/>
        </authorList>
    </citation>
    <scope>NUCLEOTIDE SEQUENCE [LARGE SCALE GENOMIC DNA]</scope>
    <source>
        <strain evidence="2">cv. RG33-2</strain>
    </source>
</reference>
<protein>
    <submittedName>
        <fullName evidence="1">Uncharacterized protein</fullName>
    </submittedName>
</protein>
<name>A0A2P5EC55_TREOI</name>
<proteinExistence type="predicted"/>
<comment type="caution">
    <text evidence="1">The sequence shown here is derived from an EMBL/GenBank/DDBJ whole genome shotgun (WGS) entry which is preliminary data.</text>
</comment>
<evidence type="ECO:0000313" key="1">
    <source>
        <dbReference type="EMBL" id="PON83094.1"/>
    </source>
</evidence>
<dbReference type="InParanoid" id="A0A2P5EC55"/>
<organism evidence="1 2">
    <name type="scientific">Trema orientale</name>
    <name type="common">Charcoal tree</name>
    <name type="synonym">Celtis orientalis</name>
    <dbReference type="NCBI Taxonomy" id="63057"/>
    <lineage>
        <taxon>Eukaryota</taxon>
        <taxon>Viridiplantae</taxon>
        <taxon>Streptophyta</taxon>
        <taxon>Embryophyta</taxon>
        <taxon>Tracheophyta</taxon>
        <taxon>Spermatophyta</taxon>
        <taxon>Magnoliopsida</taxon>
        <taxon>eudicotyledons</taxon>
        <taxon>Gunneridae</taxon>
        <taxon>Pentapetalae</taxon>
        <taxon>rosids</taxon>
        <taxon>fabids</taxon>
        <taxon>Rosales</taxon>
        <taxon>Cannabaceae</taxon>
        <taxon>Trema</taxon>
    </lineage>
</organism>
<gene>
    <name evidence="1" type="ORF">TorRG33x02_210680</name>
</gene>
<dbReference type="AlphaFoldDB" id="A0A2P5EC55"/>
<accession>A0A2P5EC55</accession>
<sequence length="227" mass="25576">MASHLIKLKKLANEDYLDLLVNCYRGSFSEKIGREIMALKKSWVEKAQQQVNENKFKDVNTLGLKFSLTLAGFLLLTLKDRSDEEIEDTIHMVKCLLQSLRLREDSLVIRRCLAAVDCAVTCLESLRKAGQTKGTSLSLRRGKTGRYLFITLQEALKLEVVSTFPCTNPDVLQAKTLKAADGCVTLQILQAKLQKKFKELTKDLTKGGPGIDKSLHSMKKEMKIIWS</sequence>
<dbReference type="EMBL" id="JXTC01000183">
    <property type="protein sequence ID" value="PON83094.1"/>
    <property type="molecule type" value="Genomic_DNA"/>
</dbReference>
<evidence type="ECO:0000313" key="2">
    <source>
        <dbReference type="Proteomes" id="UP000237000"/>
    </source>
</evidence>
<keyword evidence="2" id="KW-1185">Reference proteome</keyword>
<dbReference type="Proteomes" id="UP000237000">
    <property type="component" value="Unassembled WGS sequence"/>
</dbReference>